<evidence type="ECO:0000313" key="1">
    <source>
        <dbReference type="EMBL" id="ANA49385.1"/>
    </source>
</evidence>
<dbReference type="KEGG" id="vg:29060214"/>
<organism evidence="1 2">
    <name type="scientific">Salmonella phage vB_SnwM_CGG4-1</name>
    <dbReference type="NCBI Taxonomy" id="1815631"/>
    <lineage>
        <taxon>Viruses</taxon>
        <taxon>Duplodnaviria</taxon>
        <taxon>Heunggongvirae</taxon>
        <taxon>Uroviricota</taxon>
        <taxon>Caudoviricetes</taxon>
        <taxon>Pantevenvirales</taxon>
        <taxon>Straboviridae</taxon>
        <taxon>Tevenvirinae</taxon>
        <taxon>Gelderlandvirus</taxon>
        <taxon>Gelderlandvirus cgg41</taxon>
    </lineage>
</organism>
<accession>A0A1B0VVA7</accession>
<sequence>MIYVLIANRDRDGHEKFIVADESLQVCVDIWNSIDLSGWDYGTLVVLSNGKKISYSRYLSVKNLTFDEARKSLSYYHLIEKLESNEKIFTSTVYNN</sequence>
<name>A0A1B0VVA7_9CAUD</name>
<proteinExistence type="predicted"/>
<keyword evidence="2" id="KW-1185">Reference proteome</keyword>
<dbReference type="OrthoDB" id="34937at10239"/>
<gene>
    <name evidence="1" type="ORF">CGG41_031</name>
</gene>
<dbReference type="Proteomes" id="UP000204511">
    <property type="component" value="Genome"/>
</dbReference>
<evidence type="ECO:0000313" key="2">
    <source>
        <dbReference type="Proteomes" id="UP000204511"/>
    </source>
</evidence>
<dbReference type="EMBL" id="KU867307">
    <property type="protein sequence ID" value="ANA49385.1"/>
    <property type="molecule type" value="Genomic_DNA"/>
</dbReference>
<dbReference type="GeneID" id="29060214"/>
<protein>
    <submittedName>
        <fullName evidence="1">Uncharacterized protein</fullName>
    </submittedName>
</protein>
<reference evidence="2" key="1">
    <citation type="submission" date="2016-03" db="EMBL/GenBank/DDBJ databases">
        <authorList>
            <person name="Cucic S."/>
            <person name="Anany H."/>
            <person name="Brovko L."/>
            <person name="Kropinski A.M."/>
            <person name="Griffiths M.W."/>
        </authorList>
    </citation>
    <scope>NUCLEOTIDE SEQUENCE [LARGE SCALE GENOMIC DNA]</scope>
</reference>
<dbReference type="RefSeq" id="YP_009286397.1">
    <property type="nucleotide sequence ID" value="NC_031065.1"/>
</dbReference>